<evidence type="ECO:0000256" key="7">
    <source>
        <dbReference type="ARBA" id="ARBA00023125"/>
    </source>
</evidence>
<feature type="binding site" evidence="9">
    <location>
        <position position="222"/>
    </location>
    <ligand>
        <name>Mn(2+)</name>
        <dbReference type="ChEBI" id="CHEBI:29035"/>
    </ligand>
</feature>
<keyword evidence="11" id="KW-1185">Reference proteome</keyword>
<dbReference type="InParanoid" id="A0A140L5M5"/>
<keyword evidence="6 9" id="KW-0051">Antiviral defense</keyword>
<comment type="subunit">
    <text evidence="9">Homodimer, forms a heterotetramer with a Cas2 homodimer.</text>
</comment>
<dbReference type="CDD" id="cd09722">
    <property type="entry name" value="Cas1_I-B"/>
    <property type="match status" value="1"/>
</dbReference>
<dbReference type="GO" id="GO:0043571">
    <property type="term" value="P:maintenance of CRISPR repeat elements"/>
    <property type="evidence" value="ECO:0007669"/>
    <property type="project" value="UniProtKB-UniRule"/>
</dbReference>
<feature type="binding site" evidence="9">
    <location>
        <position position="237"/>
    </location>
    <ligand>
        <name>Mn(2+)</name>
        <dbReference type="ChEBI" id="CHEBI:29035"/>
    </ligand>
</feature>
<keyword evidence="8 9" id="KW-0464">Manganese</keyword>
<dbReference type="EC" id="3.1.-.-" evidence="9"/>
<evidence type="ECO:0000313" key="10">
    <source>
        <dbReference type="EMBL" id="KXG75850.1"/>
    </source>
</evidence>
<dbReference type="PANTHER" id="PTHR43219:SF1">
    <property type="entry name" value="CRISPR-ASSOCIATED ENDONUCLEASE CAS1"/>
    <property type="match status" value="1"/>
</dbReference>
<name>A0A140L5M5_9FIRM</name>
<dbReference type="Gene3D" id="1.20.120.920">
    <property type="entry name" value="CRISPR-associated endonuclease Cas1, C-terminal domain"/>
    <property type="match status" value="1"/>
</dbReference>
<sequence>MKRSVYIFSSGELKRKDNTLCLETEEGKNYIPVENTDEIYIFGEVEVNKRFLEFAAQNEIIVHFFNYYDYYVGSFYPREFMNSGYMILKQAEHYLDKEKRIVIARKIVTGAIKNILQVMNYYINRGKDLADVVERIRDLESRVESFNEIDELMAIEGNVRESYYSSFDKILENPDFKFYKRTKRPPKNNLNALISFGNSMIYTIVLSEIYKTHLDPRIGFLHATNFRRFTLNLDIAEIFKPIIVDRVIFTLISRKVITKDDFEKDFEGLILKENAKKEFIKELEVKLSSTFKHRQIGKDVSYRRLIRLELYKLEKHLMGEQEYNPFVAKW</sequence>
<dbReference type="HAMAP" id="MF_01470">
    <property type="entry name" value="Cas1"/>
    <property type="match status" value="1"/>
</dbReference>
<keyword evidence="1 9" id="KW-0540">Nuclease</keyword>
<dbReference type="GO" id="GO:0046872">
    <property type="term" value="F:metal ion binding"/>
    <property type="evidence" value="ECO:0007669"/>
    <property type="project" value="UniProtKB-UniRule"/>
</dbReference>
<comment type="function">
    <text evidence="9">CRISPR (clustered regularly interspaced short palindromic repeat), is an adaptive immune system that provides protection against mobile genetic elements (viruses, transposable elements and conjugative plasmids). CRISPR clusters contain spacers, sequences complementary to antecedent mobile elements, and target invading nucleic acids. CRISPR clusters are transcribed and processed into CRISPR RNA (crRNA). Acts as a dsDNA endonuclease. Involved in the integration of spacer DNA into the CRISPR cassette.</text>
</comment>
<dbReference type="Pfam" id="PF01867">
    <property type="entry name" value="Cas_Cas1"/>
    <property type="match status" value="1"/>
</dbReference>
<dbReference type="GO" id="GO:0016787">
    <property type="term" value="F:hydrolase activity"/>
    <property type="evidence" value="ECO:0007669"/>
    <property type="project" value="UniProtKB-KW"/>
</dbReference>
<dbReference type="AlphaFoldDB" id="A0A140L5M5"/>
<keyword evidence="4 9" id="KW-0378">Hydrolase</keyword>
<evidence type="ECO:0000256" key="3">
    <source>
        <dbReference type="ARBA" id="ARBA00022759"/>
    </source>
</evidence>
<dbReference type="NCBIfam" id="TIGR03641">
    <property type="entry name" value="cas1_HMARI"/>
    <property type="match status" value="1"/>
</dbReference>
<evidence type="ECO:0000313" key="11">
    <source>
        <dbReference type="Proteomes" id="UP000070427"/>
    </source>
</evidence>
<reference evidence="10 11" key="1">
    <citation type="submission" date="2015-12" db="EMBL/GenBank/DDBJ databases">
        <title>Draft genome sequnece of Fervidicola ferrireducens strain Y170.</title>
        <authorList>
            <person name="Patel B.K."/>
        </authorList>
    </citation>
    <scope>NUCLEOTIDE SEQUENCE [LARGE SCALE GENOMIC DNA]</scope>
    <source>
        <strain evidence="10 11">Y170</strain>
    </source>
</reference>
<comment type="caution">
    <text evidence="10">The sequence shown here is derived from an EMBL/GenBank/DDBJ whole genome shotgun (WGS) entry which is preliminary data.</text>
</comment>
<proteinExistence type="inferred from homology"/>
<evidence type="ECO:0000256" key="4">
    <source>
        <dbReference type="ARBA" id="ARBA00022801"/>
    </source>
</evidence>
<accession>A0A140L5M5</accession>
<dbReference type="PATRIC" id="fig|520764.3.peg.1894"/>
<dbReference type="RefSeq" id="WP_066353963.1">
    <property type="nucleotide sequence ID" value="NZ_LOED01000023.1"/>
</dbReference>
<evidence type="ECO:0000256" key="2">
    <source>
        <dbReference type="ARBA" id="ARBA00022723"/>
    </source>
</evidence>
<organism evidence="10 11">
    <name type="scientific">Fervidicola ferrireducens</name>
    <dbReference type="NCBI Taxonomy" id="520764"/>
    <lineage>
        <taxon>Bacteria</taxon>
        <taxon>Bacillati</taxon>
        <taxon>Bacillota</taxon>
        <taxon>Clostridia</taxon>
        <taxon>Thermosediminibacterales</taxon>
        <taxon>Thermosediminibacteraceae</taxon>
        <taxon>Fervidicola</taxon>
    </lineage>
</organism>
<dbReference type="GO" id="GO:0004520">
    <property type="term" value="F:DNA endonuclease activity"/>
    <property type="evidence" value="ECO:0007669"/>
    <property type="project" value="InterPro"/>
</dbReference>
<dbReference type="Gene3D" id="3.100.10.20">
    <property type="entry name" value="CRISPR-associated endonuclease Cas1, N-terminal domain"/>
    <property type="match status" value="1"/>
</dbReference>
<comment type="similarity">
    <text evidence="9">Belongs to the CRISPR-associated endonuclease Cas1 family.</text>
</comment>
<dbReference type="InterPro" id="IPR019858">
    <property type="entry name" value="CRISPR-assoc_Cas1_HMARI/TNEAP"/>
</dbReference>
<feature type="binding site" evidence="9">
    <location>
        <position position="156"/>
    </location>
    <ligand>
        <name>Mn(2+)</name>
        <dbReference type="ChEBI" id="CHEBI:29035"/>
    </ligand>
</feature>
<comment type="cofactor">
    <cofactor evidence="9">
        <name>Mg(2+)</name>
        <dbReference type="ChEBI" id="CHEBI:18420"/>
    </cofactor>
    <cofactor evidence="9">
        <name>Mn(2+)</name>
        <dbReference type="ChEBI" id="CHEBI:29035"/>
    </cofactor>
</comment>
<gene>
    <name evidence="10" type="primary">cas1_3</name>
    <name evidence="9" type="synonym">cas1</name>
    <name evidence="10" type="ORF">AN618_17600</name>
</gene>
<evidence type="ECO:0000256" key="8">
    <source>
        <dbReference type="ARBA" id="ARBA00023211"/>
    </source>
</evidence>
<evidence type="ECO:0000256" key="1">
    <source>
        <dbReference type="ARBA" id="ARBA00022722"/>
    </source>
</evidence>
<keyword evidence="5 9" id="KW-0460">Magnesium</keyword>
<evidence type="ECO:0000256" key="5">
    <source>
        <dbReference type="ARBA" id="ARBA00022842"/>
    </source>
</evidence>
<dbReference type="STRING" id="520764.AN618_17600"/>
<dbReference type="NCBIfam" id="TIGR00287">
    <property type="entry name" value="cas1"/>
    <property type="match status" value="1"/>
</dbReference>
<dbReference type="GO" id="GO:0051607">
    <property type="term" value="P:defense response to virus"/>
    <property type="evidence" value="ECO:0007669"/>
    <property type="project" value="UniProtKB-UniRule"/>
</dbReference>
<dbReference type="InterPro" id="IPR042211">
    <property type="entry name" value="CRISPR-assoc_Cas1_N"/>
</dbReference>
<dbReference type="OrthoDB" id="9803119at2"/>
<evidence type="ECO:0000256" key="6">
    <source>
        <dbReference type="ARBA" id="ARBA00023118"/>
    </source>
</evidence>
<keyword evidence="3 9" id="KW-0255">Endonuclease</keyword>
<keyword evidence="2 9" id="KW-0479">Metal-binding</keyword>
<dbReference type="Proteomes" id="UP000070427">
    <property type="component" value="Unassembled WGS sequence"/>
</dbReference>
<dbReference type="InterPro" id="IPR002729">
    <property type="entry name" value="CRISPR-assoc_Cas1"/>
</dbReference>
<dbReference type="PANTHER" id="PTHR43219">
    <property type="entry name" value="CRISPR-ASSOCIATED ENDONUCLEASE CAS1"/>
    <property type="match status" value="1"/>
</dbReference>
<dbReference type="GO" id="GO:0003677">
    <property type="term" value="F:DNA binding"/>
    <property type="evidence" value="ECO:0007669"/>
    <property type="project" value="UniProtKB-KW"/>
</dbReference>
<dbReference type="EMBL" id="LOED01000023">
    <property type="protein sequence ID" value="KXG75850.1"/>
    <property type="molecule type" value="Genomic_DNA"/>
</dbReference>
<evidence type="ECO:0000256" key="9">
    <source>
        <dbReference type="HAMAP-Rule" id="MF_01470"/>
    </source>
</evidence>
<protein>
    <recommendedName>
        <fullName evidence="9">CRISPR-associated endonuclease Cas1</fullName>
        <ecNumber evidence="9">3.1.-.-</ecNumber>
    </recommendedName>
</protein>
<keyword evidence="7 9" id="KW-0238">DNA-binding</keyword>
<dbReference type="InterPro" id="IPR042206">
    <property type="entry name" value="CRISPR-assoc_Cas1_C"/>
</dbReference>